<comment type="caution">
    <text evidence="2">The sequence shown here is derived from an EMBL/GenBank/DDBJ whole genome shotgun (WGS) entry which is preliminary data.</text>
</comment>
<accession>A0ABU3W3L2</accession>
<sequence length="59" mass="6852">MVLLTILAVLFVVLIVIVPLIERYAPRDNGQQLARYRRFFFPALALLLVFQLLHHYLGS</sequence>
<name>A0ABU3W3L2_9GAMM</name>
<proteinExistence type="predicted"/>
<evidence type="ECO:0000313" key="2">
    <source>
        <dbReference type="EMBL" id="MDV2080762.1"/>
    </source>
</evidence>
<reference evidence="2 3" key="1">
    <citation type="submission" date="2023-10" db="EMBL/GenBank/DDBJ databases">
        <title>Characteristics and mechanism of a salt-tolerant marine origin heterotrophic nitrifying- aerobic denitrifying bacteria Marinobacter xestospongiae HN1.</title>
        <authorList>
            <person name="Qi R."/>
        </authorList>
    </citation>
    <scope>NUCLEOTIDE SEQUENCE [LARGE SCALE GENOMIC DNA]</scope>
    <source>
        <strain evidence="2 3">HN1</strain>
    </source>
</reference>
<feature type="transmembrane region" description="Helical" evidence="1">
    <location>
        <begin position="39"/>
        <end position="57"/>
    </location>
</feature>
<dbReference type="RefSeq" id="WP_316975122.1">
    <property type="nucleotide sequence ID" value="NZ_JAWIIJ010000019.1"/>
</dbReference>
<evidence type="ECO:0000313" key="3">
    <source>
        <dbReference type="Proteomes" id="UP001269819"/>
    </source>
</evidence>
<dbReference type="Proteomes" id="UP001269819">
    <property type="component" value="Unassembled WGS sequence"/>
</dbReference>
<evidence type="ECO:0000256" key="1">
    <source>
        <dbReference type="SAM" id="Phobius"/>
    </source>
</evidence>
<keyword evidence="1" id="KW-0812">Transmembrane</keyword>
<gene>
    <name evidence="2" type="ORF">RYS15_18915</name>
</gene>
<keyword evidence="3" id="KW-1185">Reference proteome</keyword>
<dbReference type="EMBL" id="JAWIIJ010000019">
    <property type="protein sequence ID" value="MDV2080762.1"/>
    <property type="molecule type" value="Genomic_DNA"/>
</dbReference>
<keyword evidence="1" id="KW-0472">Membrane</keyword>
<organism evidence="2 3">
    <name type="scientific">Marinobacter xestospongiae</name>
    <dbReference type="NCBI Taxonomy" id="994319"/>
    <lineage>
        <taxon>Bacteria</taxon>
        <taxon>Pseudomonadati</taxon>
        <taxon>Pseudomonadota</taxon>
        <taxon>Gammaproteobacteria</taxon>
        <taxon>Pseudomonadales</taxon>
        <taxon>Marinobacteraceae</taxon>
        <taxon>Marinobacter</taxon>
    </lineage>
</organism>
<keyword evidence="1" id="KW-1133">Transmembrane helix</keyword>
<protein>
    <submittedName>
        <fullName evidence="2">Uncharacterized protein</fullName>
    </submittedName>
</protein>